<protein>
    <recommendedName>
        <fullName evidence="6">Peroxisomal membrane protein PMP22</fullName>
    </recommendedName>
</protein>
<evidence type="ECO:0000313" key="2">
    <source>
        <dbReference type="EMBL" id="KGK35198.1"/>
    </source>
</evidence>
<evidence type="ECO:0000313" key="4">
    <source>
        <dbReference type="Proteomes" id="UP000029867"/>
    </source>
</evidence>
<reference evidence="3 5" key="3">
    <citation type="submission" date="2017-05" db="EMBL/GenBank/DDBJ databases">
        <title>The Genome Sequence of Candida krusei Ckrusei653.</title>
        <authorList>
            <person name="Cuomo C."/>
            <person name="Forche A."/>
            <person name="Young S."/>
            <person name="Abouelleil A."/>
            <person name="Cao P."/>
            <person name="Chapman S."/>
            <person name="Cusick C."/>
            <person name="Shea T."/>
            <person name="Nusbaum C."/>
            <person name="Birren B."/>
        </authorList>
    </citation>
    <scope>NUCLEOTIDE SEQUENCE [LARGE SCALE GENOMIC DNA]</scope>
    <source>
        <strain evidence="3 5">Ckrusei653</strain>
    </source>
</reference>
<dbReference type="Proteomes" id="UP000195871">
    <property type="component" value="Unassembled WGS sequence"/>
</dbReference>
<dbReference type="HOGENOM" id="CLU_066033_2_0_1"/>
<dbReference type="AlphaFoldDB" id="A0A099NQX6"/>
<name>A0A099NQX6_PICKU</name>
<dbReference type="EMBL" id="NHMM01000005">
    <property type="protein sequence ID" value="OUT21539.1"/>
    <property type="molecule type" value="Genomic_DNA"/>
</dbReference>
<reference evidence="4" key="1">
    <citation type="journal article" date="2014" name="Microb. Cell Fact.">
        <title>Exploiting Issatchenkia orientalis SD108 for succinic acid production.</title>
        <authorList>
            <person name="Xiao H."/>
            <person name="Shao Z."/>
            <person name="Jiang Y."/>
            <person name="Dole S."/>
            <person name="Zhao H."/>
        </authorList>
    </citation>
    <scope>NUCLEOTIDE SEQUENCE [LARGE SCALE GENOMIC DNA]</scope>
    <source>
        <strain evidence="4">SD108</strain>
    </source>
</reference>
<proteinExistence type="predicted"/>
<keyword evidence="1" id="KW-1133">Transmembrane helix</keyword>
<dbReference type="VEuPathDB" id="FungiDB:C5L36_0B05620"/>
<accession>A0A099NQX6</accession>
<reference evidence="2" key="2">
    <citation type="submission" date="2014-08" db="EMBL/GenBank/DDBJ databases">
        <title>Exploiting Issatchenkia orientalis SD108 for Succinic Acid Production.</title>
        <authorList>
            <person name="Xiao H."/>
            <person name="Shao Z."/>
            <person name="Jiang Y."/>
            <person name="Dole S."/>
            <person name="Zhao H."/>
        </authorList>
    </citation>
    <scope>NUCLEOTIDE SEQUENCE [LARGE SCALE GENOMIC DNA]</scope>
    <source>
        <strain evidence="2">SD108</strain>
    </source>
</reference>
<evidence type="ECO:0000256" key="1">
    <source>
        <dbReference type="SAM" id="Phobius"/>
    </source>
</evidence>
<feature type="transmembrane region" description="Helical" evidence="1">
    <location>
        <begin position="199"/>
        <end position="217"/>
    </location>
</feature>
<gene>
    <name evidence="3" type="ORF">CAS74_003658</name>
    <name evidence="2" type="ORF">JL09_g5652</name>
</gene>
<dbReference type="Proteomes" id="UP000029867">
    <property type="component" value="Unassembled WGS sequence"/>
</dbReference>
<keyword evidence="1" id="KW-0812">Transmembrane</keyword>
<sequence length="240" mass="27101">MTTPMERTLSCTIATLNRRYTQKLNSNPLLTKALTLAFFALLNEQLASLFAGDIQELVVTRNVSLPHTITAKVPLMGVFAALVNAPITHYGYRLINRVIPAPLTTRKKVLQILLGTGVVTPIFCACFVSWVGIINSLQKLKDEYKRGGDWIAKLKNVIKHMILIVRTSLKTNFIKVTTTSVFANPVFMFLAQKFVAPEAWAVFFALCYFIVGTYNNTRVKLAQRKLKRRQKDDGYDRKSE</sequence>
<comment type="caution">
    <text evidence="2">The sequence shown here is derived from an EMBL/GenBank/DDBJ whole genome shotgun (WGS) entry which is preliminary data.</text>
</comment>
<keyword evidence="1" id="KW-0472">Membrane</keyword>
<evidence type="ECO:0008006" key="6">
    <source>
        <dbReference type="Google" id="ProtNLM"/>
    </source>
</evidence>
<feature type="transmembrane region" description="Helical" evidence="1">
    <location>
        <begin position="112"/>
        <end position="133"/>
    </location>
</feature>
<dbReference type="eggNOG" id="KOG1944">
    <property type="taxonomic scope" value="Eukaryota"/>
</dbReference>
<evidence type="ECO:0000313" key="3">
    <source>
        <dbReference type="EMBL" id="OUT21539.1"/>
    </source>
</evidence>
<dbReference type="EMBL" id="JQFK01000873">
    <property type="protein sequence ID" value="KGK35198.1"/>
    <property type="molecule type" value="Genomic_DNA"/>
</dbReference>
<evidence type="ECO:0000313" key="5">
    <source>
        <dbReference type="Proteomes" id="UP000195871"/>
    </source>
</evidence>
<organism evidence="2 4">
    <name type="scientific">Pichia kudriavzevii</name>
    <name type="common">Yeast</name>
    <name type="synonym">Issatchenkia orientalis</name>
    <dbReference type="NCBI Taxonomy" id="4909"/>
    <lineage>
        <taxon>Eukaryota</taxon>
        <taxon>Fungi</taxon>
        <taxon>Dikarya</taxon>
        <taxon>Ascomycota</taxon>
        <taxon>Saccharomycotina</taxon>
        <taxon>Pichiomycetes</taxon>
        <taxon>Pichiales</taxon>
        <taxon>Pichiaceae</taxon>
        <taxon>Pichia</taxon>
    </lineage>
</organism>